<name>A0ABP7SS91_9BURK</name>
<dbReference type="Gene3D" id="3.50.50.60">
    <property type="entry name" value="FAD/NAD(P)-binding domain"/>
    <property type="match status" value="2"/>
</dbReference>
<dbReference type="Proteomes" id="UP001501353">
    <property type="component" value="Unassembled WGS sequence"/>
</dbReference>
<evidence type="ECO:0000259" key="2">
    <source>
        <dbReference type="Pfam" id="PF01593"/>
    </source>
</evidence>
<organism evidence="3 4">
    <name type="scientific">Actimicrobium antarcticum</name>
    <dbReference type="NCBI Taxonomy" id="1051899"/>
    <lineage>
        <taxon>Bacteria</taxon>
        <taxon>Pseudomonadati</taxon>
        <taxon>Pseudomonadota</taxon>
        <taxon>Betaproteobacteria</taxon>
        <taxon>Burkholderiales</taxon>
        <taxon>Oxalobacteraceae</taxon>
        <taxon>Actimicrobium</taxon>
    </lineage>
</organism>
<dbReference type="PANTHER" id="PTHR43563:SF1">
    <property type="entry name" value="AMINE OXIDASE [FLAVIN-CONTAINING] B"/>
    <property type="match status" value="1"/>
</dbReference>
<dbReference type="InterPro" id="IPR050703">
    <property type="entry name" value="Flavin_MAO"/>
</dbReference>
<protein>
    <submittedName>
        <fullName evidence="3">FAD-dependent oxidoreductase</fullName>
    </submittedName>
</protein>
<dbReference type="Pfam" id="PF01593">
    <property type="entry name" value="Amino_oxidase"/>
    <property type="match status" value="2"/>
</dbReference>
<comment type="similarity">
    <text evidence="1">Belongs to the flavin monoamine oxidase family.</text>
</comment>
<evidence type="ECO:0000256" key="1">
    <source>
        <dbReference type="ARBA" id="ARBA00005995"/>
    </source>
</evidence>
<dbReference type="RefSeq" id="WP_344761953.1">
    <property type="nucleotide sequence ID" value="NZ_BAAAZE010000005.1"/>
</dbReference>
<dbReference type="InterPro" id="IPR036188">
    <property type="entry name" value="FAD/NAD-bd_sf"/>
</dbReference>
<evidence type="ECO:0000313" key="4">
    <source>
        <dbReference type="Proteomes" id="UP001501353"/>
    </source>
</evidence>
<feature type="domain" description="Amine oxidase" evidence="2">
    <location>
        <begin position="128"/>
        <end position="375"/>
    </location>
</feature>
<sequence>MSAHYHLQTKGTSITTTTQDTHVLIVGGGLAGLAAALELEQAGIPYLLLEAQARFGGRILSQPVAADAGFGVDLGPTWFWPHQQRMQRLCSQLGLRIFTQHIAGDVLYQQSGGRPVQRNGAGQGMLSYRVEGGTQSLIAALVARLDPARLHHGCAIVRITHGNEGWCVTAGATTHETPAAADAPQLVRARHLVLAAPPRKLMQIAGLSQCLPTGLPAALTATPTWMAAQAKFVAVYPTPFWRQDGLSGQAFSRVGPMVEIHDASATADSGFALFGFIGVPAGVRIRHTAGVLHEACLNQLVSVFGARAATPDVSYLKDWAREAWIVSDNDVDESPMHPELDLSAWLPQLHRMKMHFVGSEIAAEEGGYLEGALGSVESFKRTSELFA</sequence>
<dbReference type="InterPro" id="IPR002937">
    <property type="entry name" value="Amino_oxidase"/>
</dbReference>
<dbReference type="EMBL" id="BAAAZE010000005">
    <property type="protein sequence ID" value="GAA4015587.1"/>
    <property type="molecule type" value="Genomic_DNA"/>
</dbReference>
<feature type="domain" description="Amine oxidase" evidence="2">
    <location>
        <begin position="30"/>
        <end position="100"/>
    </location>
</feature>
<keyword evidence="4" id="KW-1185">Reference proteome</keyword>
<reference evidence="4" key="1">
    <citation type="journal article" date="2019" name="Int. J. Syst. Evol. Microbiol.">
        <title>The Global Catalogue of Microorganisms (GCM) 10K type strain sequencing project: providing services to taxonomists for standard genome sequencing and annotation.</title>
        <authorList>
            <consortium name="The Broad Institute Genomics Platform"/>
            <consortium name="The Broad Institute Genome Sequencing Center for Infectious Disease"/>
            <person name="Wu L."/>
            <person name="Ma J."/>
        </authorList>
    </citation>
    <scope>NUCLEOTIDE SEQUENCE [LARGE SCALE GENOMIC DNA]</scope>
    <source>
        <strain evidence="4">JCM 16673</strain>
    </source>
</reference>
<dbReference type="SUPFAM" id="SSF51905">
    <property type="entry name" value="FAD/NAD(P)-binding domain"/>
    <property type="match status" value="1"/>
</dbReference>
<dbReference type="PANTHER" id="PTHR43563">
    <property type="entry name" value="AMINE OXIDASE"/>
    <property type="match status" value="1"/>
</dbReference>
<evidence type="ECO:0000313" key="3">
    <source>
        <dbReference type="EMBL" id="GAA4015587.1"/>
    </source>
</evidence>
<dbReference type="SUPFAM" id="SSF54373">
    <property type="entry name" value="FAD-linked reductases, C-terminal domain"/>
    <property type="match status" value="1"/>
</dbReference>
<comment type="caution">
    <text evidence="3">The sequence shown here is derived from an EMBL/GenBank/DDBJ whole genome shotgun (WGS) entry which is preliminary data.</text>
</comment>
<gene>
    <name evidence="3" type="ORF">GCM10022212_08060</name>
</gene>
<accession>A0ABP7SS91</accession>
<proteinExistence type="inferred from homology"/>